<reference evidence="2 3" key="1">
    <citation type="submission" date="2023-03" db="EMBL/GenBank/DDBJ databases">
        <title>Fodinicurvata sp. CAU 1616 isolated from sea sendiment.</title>
        <authorList>
            <person name="Kim W."/>
        </authorList>
    </citation>
    <scope>NUCLEOTIDE SEQUENCE [LARGE SCALE GENOMIC DNA]</scope>
    <source>
        <strain evidence="2 3">CAU 1616</strain>
    </source>
</reference>
<accession>A0ABT5YN52</accession>
<dbReference type="Gene3D" id="2.60.40.1890">
    <property type="entry name" value="PCu(A)C copper chaperone"/>
    <property type="match status" value="1"/>
</dbReference>
<feature type="chain" id="PRO_5045486323" evidence="1">
    <location>
        <begin position="22"/>
        <end position="163"/>
    </location>
</feature>
<feature type="signal peptide" evidence="1">
    <location>
        <begin position="1"/>
        <end position="21"/>
    </location>
</feature>
<keyword evidence="3" id="KW-1185">Reference proteome</keyword>
<organism evidence="2 3">
    <name type="scientific">Aquibaculum arenosum</name>
    <dbReference type="NCBI Taxonomy" id="3032591"/>
    <lineage>
        <taxon>Bacteria</taxon>
        <taxon>Pseudomonadati</taxon>
        <taxon>Pseudomonadota</taxon>
        <taxon>Alphaproteobacteria</taxon>
        <taxon>Rhodospirillales</taxon>
        <taxon>Rhodovibrionaceae</taxon>
        <taxon>Aquibaculum</taxon>
    </lineage>
</organism>
<protein>
    <submittedName>
        <fullName evidence="2">Copper chaperone PCu(A)C</fullName>
    </submittedName>
</protein>
<gene>
    <name evidence="2" type="ORF">P2G67_09795</name>
</gene>
<keyword evidence="1" id="KW-0732">Signal</keyword>
<sequence>MRRLISGLLLAAFLAAPAALAHHAGESYAARDVVVSHAWTHENAPSAHANAVFLTIVNDGDQPDRLTGVTGDFFSHAEIQAPVLDDAGVLRTQTIASLEIAPGQSLTLQPGGVQIQLIGLQSSHFPGDHFDLTLQFEKAGALTVEVEVEPLRRDDAEEPDSNV</sequence>
<dbReference type="InterPro" id="IPR058248">
    <property type="entry name" value="Lxx211020-like"/>
</dbReference>
<dbReference type="SUPFAM" id="SSF110087">
    <property type="entry name" value="DR1885-like metal-binding protein"/>
    <property type="match status" value="1"/>
</dbReference>
<evidence type="ECO:0000256" key="1">
    <source>
        <dbReference type="SAM" id="SignalP"/>
    </source>
</evidence>
<dbReference type="InterPro" id="IPR007410">
    <property type="entry name" value="LpqE-like"/>
</dbReference>
<comment type="caution">
    <text evidence="2">The sequence shown here is derived from an EMBL/GenBank/DDBJ whole genome shotgun (WGS) entry which is preliminary data.</text>
</comment>
<proteinExistence type="predicted"/>
<evidence type="ECO:0000313" key="3">
    <source>
        <dbReference type="Proteomes" id="UP001215503"/>
    </source>
</evidence>
<dbReference type="Pfam" id="PF04314">
    <property type="entry name" value="PCuAC"/>
    <property type="match status" value="1"/>
</dbReference>
<dbReference type="Proteomes" id="UP001215503">
    <property type="component" value="Unassembled WGS sequence"/>
</dbReference>
<dbReference type="PANTHER" id="PTHR36302">
    <property type="entry name" value="BLR7088 PROTEIN"/>
    <property type="match status" value="1"/>
</dbReference>
<evidence type="ECO:0000313" key="2">
    <source>
        <dbReference type="EMBL" id="MDF2096267.1"/>
    </source>
</evidence>
<dbReference type="PANTHER" id="PTHR36302:SF1">
    <property type="entry name" value="COPPER CHAPERONE PCU(A)C"/>
    <property type="match status" value="1"/>
</dbReference>
<dbReference type="RefSeq" id="WP_275822510.1">
    <property type="nucleotide sequence ID" value="NZ_JARHUD010000005.1"/>
</dbReference>
<name>A0ABT5YN52_9PROT</name>
<dbReference type="EMBL" id="JARHUD010000005">
    <property type="protein sequence ID" value="MDF2096267.1"/>
    <property type="molecule type" value="Genomic_DNA"/>
</dbReference>
<dbReference type="InterPro" id="IPR036182">
    <property type="entry name" value="PCuAC_sf"/>
</dbReference>